<keyword evidence="2" id="KW-1185">Reference proteome</keyword>
<dbReference type="Proteomes" id="UP000623842">
    <property type="component" value="Unassembled WGS sequence"/>
</dbReference>
<organism evidence="1 2">
    <name type="scientific">Thalassotalea marina</name>
    <dbReference type="NCBI Taxonomy" id="1673741"/>
    <lineage>
        <taxon>Bacteria</taxon>
        <taxon>Pseudomonadati</taxon>
        <taxon>Pseudomonadota</taxon>
        <taxon>Gammaproteobacteria</taxon>
        <taxon>Alteromonadales</taxon>
        <taxon>Colwelliaceae</taxon>
        <taxon>Thalassotalea</taxon>
    </lineage>
</organism>
<dbReference type="RefSeq" id="WP_189767521.1">
    <property type="nucleotide sequence ID" value="NZ_BNCK01000002.1"/>
</dbReference>
<accession>A0A919BDD9</accession>
<reference evidence="1" key="2">
    <citation type="submission" date="2020-09" db="EMBL/GenBank/DDBJ databases">
        <authorList>
            <person name="Sun Q."/>
            <person name="Kim S."/>
        </authorList>
    </citation>
    <scope>NUCLEOTIDE SEQUENCE</scope>
    <source>
        <strain evidence="1">KCTC 42731</strain>
    </source>
</reference>
<dbReference type="SUPFAM" id="SSF53850">
    <property type="entry name" value="Periplasmic binding protein-like II"/>
    <property type="match status" value="1"/>
</dbReference>
<name>A0A919BDD9_9GAMM</name>
<proteinExistence type="predicted"/>
<evidence type="ECO:0008006" key="3">
    <source>
        <dbReference type="Google" id="ProtNLM"/>
    </source>
</evidence>
<dbReference type="AlphaFoldDB" id="A0A919BDD9"/>
<evidence type="ECO:0000313" key="2">
    <source>
        <dbReference type="Proteomes" id="UP000623842"/>
    </source>
</evidence>
<comment type="caution">
    <text evidence="1">The sequence shown here is derived from an EMBL/GenBank/DDBJ whole genome shotgun (WGS) entry which is preliminary data.</text>
</comment>
<protein>
    <recommendedName>
        <fullName evidence="3">Solute-binding protein family 3/N-terminal domain-containing protein</fullName>
    </recommendedName>
</protein>
<evidence type="ECO:0000313" key="1">
    <source>
        <dbReference type="EMBL" id="GHF83156.1"/>
    </source>
</evidence>
<dbReference type="NCBIfam" id="TIGR02285">
    <property type="entry name" value="TIGR02285 family protein"/>
    <property type="match status" value="1"/>
</dbReference>
<gene>
    <name evidence="1" type="ORF">GCM10017161_08020</name>
</gene>
<reference evidence="1" key="1">
    <citation type="journal article" date="2014" name="Int. J. Syst. Evol. Microbiol.">
        <title>Complete genome sequence of Corynebacterium casei LMG S-19264T (=DSM 44701T), isolated from a smear-ripened cheese.</title>
        <authorList>
            <consortium name="US DOE Joint Genome Institute (JGI-PGF)"/>
            <person name="Walter F."/>
            <person name="Albersmeier A."/>
            <person name="Kalinowski J."/>
            <person name="Ruckert C."/>
        </authorList>
    </citation>
    <scope>NUCLEOTIDE SEQUENCE</scope>
    <source>
        <strain evidence="1">KCTC 42731</strain>
    </source>
</reference>
<dbReference type="EMBL" id="BNCK01000002">
    <property type="protein sequence ID" value="GHF83156.1"/>
    <property type="molecule type" value="Genomic_DNA"/>
</dbReference>
<sequence length="288" mass="33755">MNIWRYAFVLVLILSSWSIQAKDTIYWRVIDWPPFYITHGQDQGQGIYDGLIDQMIAAMPEYHHKKVVMNTQRKLIELKKGSKVCTPSALANTPALLSTANSFLLPHRLIYHSYDYPSFKHLEKVSLNQLLSRADFKLGIASLRYPNAINAVLANHTENKNITVQNNYNSLIKMFFRKRFDGLIEYPPVINYSKKQLNLNIKTSSLQLQEISSQDYLTVHFACPNNEWGKTVIDKINQVLLEETFRANYLEQRLHWYDEQDQKILKYFYQRDYLKDKHRSTISQTASP</sequence>
<dbReference type="InterPro" id="IPR011972">
    <property type="entry name" value="CHP02285"/>
</dbReference>